<sequence>MNYPEDLEHSIQIEVETHYNEELSIPEENYYIFSYTITIYNNSPVSTRLTHRYWTITDGNGKVETADGAGVVGTQPYIEAGSNYQYSSGAVLETPFGIMQGCYDMVTDQGYPFKAKIQPFTLLQSHLTLH</sequence>
<dbReference type="PANTHER" id="PTHR14289">
    <property type="entry name" value="F-BOX ONLY PROTEIN 3"/>
    <property type="match status" value="1"/>
</dbReference>
<dbReference type="InterPro" id="IPR023065">
    <property type="entry name" value="Uncharacterised_ApaG"/>
</dbReference>
<proteinExistence type="inferred from homology"/>
<dbReference type="Pfam" id="PF04379">
    <property type="entry name" value="DUF525"/>
    <property type="match status" value="1"/>
</dbReference>
<dbReference type="AlphaFoldDB" id="A0A1L6TDW7"/>
<evidence type="ECO:0000313" key="2">
    <source>
        <dbReference type="Proteomes" id="UP000029558"/>
    </source>
</evidence>
<organism evidence="1 2">
    <name type="scientific">Piscirickettsia salmonis</name>
    <dbReference type="NCBI Taxonomy" id="1238"/>
    <lineage>
        <taxon>Bacteria</taxon>
        <taxon>Pseudomonadati</taxon>
        <taxon>Pseudomonadota</taxon>
        <taxon>Gammaproteobacteria</taxon>
        <taxon>Thiotrichales</taxon>
        <taxon>Piscirickettsiaceae</taxon>
        <taxon>Piscirickettsia</taxon>
    </lineage>
</organism>
<name>A0A1L6TDW7_PISSA</name>
<reference evidence="1 2" key="1">
    <citation type="journal article" date="2014" name="Genome Announc.">
        <title>Comparative Genome Analysis of Two Isolates of the Fish Pathogen Piscirickettsia salmonis from Different Hosts Reveals Major Differences in Virulence-Associated Secretion Systems.</title>
        <authorList>
            <person name="Bohle H."/>
            <person name="Henriquez P."/>
            <person name="Grothusen H."/>
            <person name="Navas E."/>
            <person name="Sandoval A."/>
            <person name="Bustamante F."/>
            <person name="Bustos P."/>
            <person name="Mancilla M."/>
        </authorList>
    </citation>
    <scope>NUCLEOTIDE SEQUENCE [LARGE SCALE GENOMIC DNA]</scope>
    <source>
        <strain evidence="2">B1-32597</strain>
    </source>
</reference>
<dbReference type="InterPro" id="IPR036767">
    <property type="entry name" value="ApaG_sf"/>
</dbReference>
<dbReference type="PROSITE" id="PS51087">
    <property type="entry name" value="APAG"/>
    <property type="match status" value="1"/>
</dbReference>
<dbReference type="NCBIfam" id="NF003967">
    <property type="entry name" value="PRK05461.1"/>
    <property type="match status" value="1"/>
</dbReference>
<dbReference type="OrthoDB" id="9795226at2"/>
<protein>
    <submittedName>
        <fullName evidence="1">ApaG</fullName>
    </submittedName>
</protein>
<dbReference type="InterPro" id="IPR007474">
    <property type="entry name" value="ApaG_domain"/>
</dbReference>
<dbReference type="HAMAP" id="MF_00791">
    <property type="entry name" value="ApaG"/>
    <property type="match status" value="1"/>
</dbReference>
<dbReference type="EMBL" id="CP012508">
    <property type="protein sequence ID" value="ALB23640.1"/>
    <property type="molecule type" value="Genomic_DNA"/>
</dbReference>
<dbReference type="GO" id="GO:0070987">
    <property type="term" value="P:error-free translesion synthesis"/>
    <property type="evidence" value="ECO:0007669"/>
    <property type="project" value="TreeGrafter"/>
</dbReference>
<dbReference type="Proteomes" id="UP000029558">
    <property type="component" value="Chromosome"/>
</dbReference>
<dbReference type="Gene3D" id="2.60.40.1470">
    <property type="entry name" value="ApaG domain"/>
    <property type="match status" value="1"/>
</dbReference>
<dbReference type="SUPFAM" id="SSF110069">
    <property type="entry name" value="ApaG-like"/>
    <property type="match status" value="1"/>
</dbReference>
<accession>A0A1L6TDW7</accession>
<dbReference type="PANTHER" id="PTHR14289:SF16">
    <property type="entry name" value="POLYMERASE DELTA-INTERACTING PROTEIN 2"/>
    <property type="match status" value="1"/>
</dbReference>
<gene>
    <name evidence="1" type="ORF">KU39_2462</name>
</gene>
<dbReference type="RefSeq" id="WP_017376322.1">
    <property type="nucleotide sequence ID" value="NZ_CP012508.1"/>
</dbReference>
<evidence type="ECO:0000313" key="1">
    <source>
        <dbReference type="EMBL" id="ALB23640.1"/>
    </source>
</evidence>